<feature type="domain" description="CHAT" evidence="1">
    <location>
        <begin position="596"/>
        <end position="763"/>
    </location>
</feature>
<proteinExistence type="predicted"/>
<keyword evidence="3" id="KW-1185">Reference proteome</keyword>
<dbReference type="InterPro" id="IPR011990">
    <property type="entry name" value="TPR-like_helical_dom_sf"/>
</dbReference>
<organism evidence="2 3">
    <name type="scientific">Roridomyces roridus</name>
    <dbReference type="NCBI Taxonomy" id="1738132"/>
    <lineage>
        <taxon>Eukaryota</taxon>
        <taxon>Fungi</taxon>
        <taxon>Dikarya</taxon>
        <taxon>Basidiomycota</taxon>
        <taxon>Agaricomycotina</taxon>
        <taxon>Agaricomycetes</taxon>
        <taxon>Agaricomycetidae</taxon>
        <taxon>Agaricales</taxon>
        <taxon>Marasmiineae</taxon>
        <taxon>Mycenaceae</taxon>
        <taxon>Roridomyces</taxon>
    </lineage>
</organism>
<name>A0AAD7FID4_9AGAR</name>
<comment type="caution">
    <text evidence="2">The sequence shown here is derived from an EMBL/GenBank/DDBJ whole genome shotgun (WGS) entry which is preliminary data.</text>
</comment>
<dbReference type="InterPro" id="IPR024983">
    <property type="entry name" value="CHAT_dom"/>
</dbReference>
<reference evidence="2" key="1">
    <citation type="submission" date="2023-03" db="EMBL/GenBank/DDBJ databases">
        <title>Massive genome expansion in bonnet fungi (Mycena s.s.) driven by repeated elements and novel gene families across ecological guilds.</title>
        <authorList>
            <consortium name="Lawrence Berkeley National Laboratory"/>
            <person name="Harder C.B."/>
            <person name="Miyauchi S."/>
            <person name="Viragh M."/>
            <person name="Kuo A."/>
            <person name="Thoen E."/>
            <person name="Andreopoulos B."/>
            <person name="Lu D."/>
            <person name="Skrede I."/>
            <person name="Drula E."/>
            <person name="Henrissat B."/>
            <person name="Morin E."/>
            <person name="Kohler A."/>
            <person name="Barry K."/>
            <person name="LaButti K."/>
            <person name="Morin E."/>
            <person name="Salamov A."/>
            <person name="Lipzen A."/>
            <person name="Mereny Z."/>
            <person name="Hegedus B."/>
            <person name="Baldrian P."/>
            <person name="Stursova M."/>
            <person name="Weitz H."/>
            <person name="Taylor A."/>
            <person name="Grigoriev I.V."/>
            <person name="Nagy L.G."/>
            <person name="Martin F."/>
            <person name="Kauserud H."/>
        </authorList>
    </citation>
    <scope>NUCLEOTIDE SEQUENCE</scope>
    <source>
        <strain evidence="2">9284</strain>
    </source>
</reference>
<gene>
    <name evidence="2" type="ORF">FB45DRAFT_869095</name>
</gene>
<sequence>MSYFAGLVKDPLLHCIKPHTEIRQDWTDPDVINGLKIVIGRTPEDHANFPTFQWLLGQAMHHLYKTSGDLADLNASLQHYQIVLGYATSDSTTRVEQLEKIATVLGDRYIKFRDPTDLEEVLQYISQALLLVPEEATGDRARLLYRLGLQWALTPGKPLQDLSFRDRYQRRGYLNDMDSAAEIFQEQHKKGDAQIDQTEKLHCLALVLGERYQRLGDMKDLEEAIRLYQDILELTPEGHPNQSEQLYHLASCRHLYFKRLGNAADLDAAIQIFQTLLATTPDNHPERAKYLWELAASLGDRYQAFHKDDDLAAMETCYATSFENPTSAPESAWQAACHWASFAEKYCPEQCVAAHSAAFQVLPDIIWIGHNIPTRQNIIRGLNIERVTSNAVKSWIKHSQLSRAIEFMEQGLATTFQQIQQLRRKDLDVLRLDHAALLHKLCTEMYSGTTSDLRAIATQREVLLQEIRQQPELKSFLLPEPYVSLSYAAGKGPVIILNSHKDSCDALIILAPEIEPLHVNFANATLDALKLKQKMLKDLKLRCNVRTRGDSNSTRLFGNKEGFIFGPTEEGFKELLAWLWVNIVAPVYNVLKLKDHLQGVDPEIKAISSIFPNCTIIQGERATAEAVKEQLENSSWVHFACHGTQDPHEPTKSCLLLHGGTLELGTILQMPLSNPEFVYLAACQTAMGDSQLVNESFHLGGGFMATGFRSVIGTLWSMNDTDGPLVAEELYSHLCRDGQLPELRETAEALQRAVRKLRSTNVTHERVAFSSRIASTPPNHSIPTRTGAHAADGVLLVLKLRIICGVL</sequence>
<evidence type="ECO:0000259" key="1">
    <source>
        <dbReference type="Pfam" id="PF12770"/>
    </source>
</evidence>
<protein>
    <submittedName>
        <fullName evidence="2">CHAT domain-containing protein</fullName>
    </submittedName>
</protein>
<dbReference type="Gene3D" id="1.25.40.10">
    <property type="entry name" value="Tetratricopeptide repeat domain"/>
    <property type="match status" value="1"/>
</dbReference>
<dbReference type="EMBL" id="JARKIF010000012">
    <property type="protein sequence ID" value="KAJ7625961.1"/>
    <property type="molecule type" value="Genomic_DNA"/>
</dbReference>
<dbReference type="Proteomes" id="UP001221142">
    <property type="component" value="Unassembled WGS sequence"/>
</dbReference>
<dbReference type="SUPFAM" id="SSF48452">
    <property type="entry name" value="TPR-like"/>
    <property type="match status" value="1"/>
</dbReference>
<evidence type="ECO:0000313" key="2">
    <source>
        <dbReference type="EMBL" id="KAJ7625961.1"/>
    </source>
</evidence>
<dbReference type="Pfam" id="PF12770">
    <property type="entry name" value="CHAT"/>
    <property type="match status" value="1"/>
</dbReference>
<accession>A0AAD7FID4</accession>
<dbReference type="AlphaFoldDB" id="A0AAD7FID4"/>
<evidence type="ECO:0000313" key="3">
    <source>
        <dbReference type="Proteomes" id="UP001221142"/>
    </source>
</evidence>